<dbReference type="CDD" id="cd07377">
    <property type="entry name" value="WHTH_GntR"/>
    <property type="match status" value="1"/>
</dbReference>
<comment type="caution">
    <text evidence="5">The sequence shown here is derived from an EMBL/GenBank/DDBJ whole genome shotgun (WGS) entry which is preliminary data.</text>
</comment>
<dbReference type="SMART" id="SM00345">
    <property type="entry name" value="HTH_GNTR"/>
    <property type="match status" value="1"/>
</dbReference>
<evidence type="ECO:0000313" key="5">
    <source>
        <dbReference type="EMBL" id="GES17479.1"/>
    </source>
</evidence>
<organism evidence="5 6">
    <name type="scientific">Acrocarpospora pleiomorpha</name>
    <dbReference type="NCBI Taxonomy" id="90975"/>
    <lineage>
        <taxon>Bacteria</taxon>
        <taxon>Bacillati</taxon>
        <taxon>Actinomycetota</taxon>
        <taxon>Actinomycetes</taxon>
        <taxon>Streptosporangiales</taxon>
        <taxon>Streptosporangiaceae</taxon>
        <taxon>Acrocarpospora</taxon>
    </lineage>
</organism>
<feature type="domain" description="HTH gntR-type" evidence="4">
    <location>
        <begin position="27"/>
        <end position="95"/>
    </location>
</feature>
<dbReference type="SUPFAM" id="SSF46785">
    <property type="entry name" value="Winged helix' DNA-binding domain"/>
    <property type="match status" value="1"/>
</dbReference>
<dbReference type="EMBL" id="BLAF01000004">
    <property type="protein sequence ID" value="GES17479.1"/>
    <property type="molecule type" value="Genomic_DNA"/>
</dbReference>
<sequence>MGDADSEAGPQVSGSPIEFRLDPSSGVPTYLQLVQQVEHALRLGYLATGDQLPKIRDVVASLAINPNTVFKAYRELETKGLAAGRPGQGTFIEATLSQVTLPELAGLRRTLLAWLATADTAGLDEDGMVALFTSVLRDFREGRPVADHRLGRRRGAADNKRKGVA</sequence>
<dbReference type="RefSeq" id="WP_155342639.1">
    <property type="nucleotide sequence ID" value="NZ_BAAAHM010000001.1"/>
</dbReference>
<evidence type="ECO:0000313" key="6">
    <source>
        <dbReference type="Proteomes" id="UP000377595"/>
    </source>
</evidence>
<gene>
    <name evidence="5" type="ORF">Aple_003740</name>
</gene>
<dbReference type="InterPro" id="IPR000524">
    <property type="entry name" value="Tscrpt_reg_HTH_GntR"/>
</dbReference>
<dbReference type="InterPro" id="IPR036388">
    <property type="entry name" value="WH-like_DNA-bd_sf"/>
</dbReference>
<dbReference type="PROSITE" id="PS50949">
    <property type="entry name" value="HTH_GNTR"/>
    <property type="match status" value="1"/>
</dbReference>
<reference evidence="5 6" key="1">
    <citation type="submission" date="2019-10" db="EMBL/GenBank/DDBJ databases">
        <title>Whole genome shotgun sequence of Acrocarpospora pleiomorpha NBRC 16267.</title>
        <authorList>
            <person name="Ichikawa N."/>
            <person name="Kimura A."/>
            <person name="Kitahashi Y."/>
            <person name="Komaki H."/>
            <person name="Oguchi A."/>
        </authorList>
    </citation>
    <scope>NUCLEOTIDE SEQUENCE [LARGE SCALE GENOMIC DNA]</scope>
    <source>
        <strain evidence="5 6">NBRC 16267</strain>
    </source>
</reference>
<dbReference type="PANTHER" id="PTHR38445">
    <property type="entry name" value="HTH-TYPE TRANSCRIPTIONAL REPRESSOR YTRA"/>
    <property type="match status" value="1"/>
</dbReference>
<dbReference type="GO" id="GO:0003700">
    <property type="term" value="F:DNA-binding transcription factor activity"/>
    <property type="evidence" value="ECO:0007669"/>
    <property type="project" value="InterPro"/>
</dbReference>
<keyword evidence="3" id="KW-0804">Transcription</keyword>
<dbReference type="AlphaFoldDB" id="A0A5M3XBA2"/>
<evidence type="ECO:0000256" key="3">
    <source>
        <dbReference type="ARBA" id="ARBA00023163"/>
    </source>
</evidence>
<dbReference type="Proteomes" id="UP000377595">
    <property type="component" value="Unassembled WGS sequence"/>
</dbReference>
<dbReference type="OrthoDB" id="4307011at2"/>
<keyword evidence="1" id="KW-0805">Transcription regulation</keyword>
<dbReference type="InterPro" id="IPR036390">
    <property type="entry name" value="WH_DNA-bd_sf"/>
</dbReference>
<proteinExistence type="predicted"/>
<dbReference type="GO" id="GO:0003677">
    <property type="term" value="F:DNA binding"/>
    <property type="evidence" value="ECO:0007669"/>
    <property type="project" value="UniProtKB-KW"/>
</dbReference>
<protein>
    <recommendedName>
        <fullName evidence="4">HTH gntR-type domain-containing protein</fullName>
    </recommendedName>
</protein>
<keyword evidence="2" id="KW-0238">DNA-binding</keyword>
<evidence type="ECO:0000256" key="1">
    <source>
        <dbReference type="ARBA" id="ARBA00023015"/>
    </source>
</evidence>
<dbReference type="Pfam" id="PF00392">
    <property type="entry name" value="GntR"/>
    <property type="match status" value="1"/>
</dbReference>
<keyword evidence="6" id="KW-1185">Reference proteome</keyword>
<name>A0A5M3XBA2_9ACTN</name>
<evidence type="ECO:0000256" key="2">
    <source>
        <dbReference type="ARBA" id="ARBA00023125"/>
    </source>
</evidence>
<evidence type="ECO:0000259" key="4">
    <source>
        <dbReference type="PROSITE" id="PS50949"/>
    </source>
</evidence>
<dbReference type="PANTHER" id="PTHR38445:SF7">
    <property type="entry name" value="GNTR-FAMILY TRANSCRIPTIONAL REGULATOR"/>
    <property type="match status" value="1"/>
</dbReference>
<accession>A0A5M3XBA2</accession>
<dbReference type="Gene3D" id="1.10.10.10">
    <property type="entry name" value="Winged helix-like DNA-binding domain superfamily/Winged helix DNA-binding domain"/>
    <property type="match status" value="1"/>
</dbReference>